<protein>
    <submittedName>
        <fullName evidence="3">Unannotated protein</fullName>
    </submittedName>
</protein>
<evidence type="ECO:0000313" key="3">
    <source>
        <dbReference type="EMBL" id="CAB4548228.1"/>
    </source>
</evidence>
<gene>
    <name evidence="3" type="ORF">UFOPK1493_00843</name>
</gene>
<dbReference type="Pfam" id="PF01476">
    <property type="entry name" value="LysM"/>
    <property type="match status" value="2"/>
</dbReference>
<dbReference type="InterPro" id="IPR023346">
    <property type="entry name" value="Lysozyme-like_dom_sf"/>
</dbReference>
<accession>A0A6J6CDY5</accession>
<dbReference type="InterPro" id="IPR018392">
    <property type="entry name" value="LysM"/>
</dbReference>
<dbReference type="PANTHER" id="PTHR33734">
    <property type="entry name" value="LYSM DOMAIN-CONTAINING GPI-ANCHORED PROTEIN 2"/>
    <property type="match status" value="1"/>
</dbReference>
<feature type="compositionally biased region" description="Low complexity" evidence="1">
    <location>
        <begin position="114"/>
        <end position="140"/>
    </location>
</feature>
<dbReference type="SMART" id="SM00257">
    <property type="entry name" value="LysM"/>
    <property type="match status" value="2"/>
</dbReference>
<feature type="domain" description="LysM" evidence="2">
    <location>
        <begin position="63"/>
        <end position="107"/>
    </location>
</feature>
<proteinExistence type="predicted"/>
<reference evidence="3" key="1">
    <citation type="submission" date="2020-05" db="EMBL/GenBank/DDBJ databases">
        <authorList>
            <person name="Chiriac C."/>
            <person name="Salcher M."/>
            <person name="Ghai R."/>
            <person name="Kavagutti S V."/>
        </authorList>
    </citation>
    <scope>NUCLEOTIDE SEQUENCE</scope>
</reference>
<dbReference type="CDD" id="cd00118">
    <property type="entry name" value="LysM"/>
    <property type="match status" value="2"/>
</dbReference>
<evidence type="ECO:0000256" key="1">
    <source>
        <dbReference type="SAM" id="MobiDB-lite"/>
    </source>
</evidence>
<sequence>MNRTHEPIGVTVPTDRPDPTSWPRALVRGLAVAGLVGALAAVVPVPGAATADASTQRRACSGASYTVARGDGWSIIAKKLGVSTGSLLSANGATVRTVLHPGHSVCAPAGAKVAPPASGGTSGGTAATSPSTSSPTASCSAGTYTVVKGDGWFAIAKKLGVTSKALLAANKATASTPLFAGRTICVPNGATAPAAGTPAAAKPAAVKNLTAAENEAIIRAAWPDELEEEALRIARRESNLRNTARNWCCHGLFQIHWNAHKSWLAGIGVTNADQLLDPTVNANAAYVLYQRANGFGPWKL</sequence>
<name>A0A6J6CDY5_9ZZZZ</name>
<organism evidence="3">
    <name type="scientific">freshwater metagenome</name>
    <dbReference type="NCBI Taxonomy" id="449393"/>
    <lineage>
        <taxon>unclassified sequences</taxon>
        <taxon>metagenomes</taxon>
        <taxon>ecological metagenomes</taxon>
    </lineage>
</organism>
<dbReference type="SUPFAM" id="SSF53955">
    <property type="entry name" value="Lysozyme-like"/>
    <property type="match status" value="1"/>
</dbReference>
<dbReference type="AlphaFoldDB" id="A0A6J6CDY5"/>
<dbReference type="SUPFAM" id="SSF54106">
    <property type="entry name" value="LysM domain"/>
    <property type="match status" value="2"/>
</dbReference>
<feature type="region of interest" description="Disordered" evidence="1">
    <location>
        <begin position="113"/>
        <end position="140"/>
    </location>
</feature>
<dbReference type="Gene3D" id="3.10.350.10">
    <property type="entry name" value="LysM domain"/>
    <property type="match status" value="2"/>
</dbReference>
<evidence type="ECO:0000259" key="2">
    <source>
        <dbReference type="PROSITE" id="PS51782"/>
    </source>
</evidence>
<dbReference type="InterPro" id="IPR036779">
    <property type="entry name" value="LysM_dom_sf"/>
</dbReference>
<feature type="domain" description="LysM" evidence="2">
    <location>
        <begin position="142"/>
        <end position="186"/>
    </location>
</feature>
<dbReference type="PANTHER" id="PTHR33734:SF22">
    <property type="entry name" value="MEMBRANE-BOUND LYTIC MUREIN TRANSGLYCOSYLASE D"/>
    <property type="match status" value="1"/>
</dbReference>
<dbReference type="EMBL" id="CAEZSR010000020">
    <property type="protein sequence ID" value="CAB4548228.1"/>
    <property type="molecule type" value="Genomic_DNA"/>
</dbReference>
<dbReference type="PROSITE" id="PS51782">
    <property type="entry name" value="LYSM"/>
    <property type="match status" value="2"/>
</dbReference>